<dbReference type="PROSITE" id="PS51409">
    <property type="entry name" value="ARGINASE_2"/>
    <property type="match status" value="1"/>
</dbReference>
<dbReference type="EC" id="3.5.3.1" evidence="3"/>
<evidence type="ECO:0000313" key="11">
    <source>
        <dbReference type="Proteomes" id="UP000326921"/>
    </source>
</evidence>
<keyword evidence="5" id="KW-0056">Arginine metabolism</keyword>
<organism evidence="10 11">
    <name type="scientific">Sphingobacterium zhuxiongii</name>
    <dbReference type="NCBI Taxonomy" id="2662364"/>
    <lineage>
        <taxon>Bacteria</taxon>
        <taxon>Pseudomonadati</taxon>
        <taxon>Bacteroidota</taxon>
        <taxon>Sphingobacteriia</taxon>
        <taxon>Sphingobacteriales</taxon>
        <taxon>Sphingobacteriaceae</taxon>
        <taxon>Sphingobacterium</taxon>
    </lineage>
</organism>
<evidence type="ECO:0000313" key="10">
    <source>
        <dbReference type="EMBL" id="QGA25738.1"/>
    </source>
</evidence>
<dbReference type="PANTHER" id="PTHR43782">
    <property type="entry name" value="ARGINASE"/>
    <property type="match status" value="1"/>
</dbReference>
<evidence type="ECO:0000256" key="6">
    <source>
        <dbReference type="ARBA" id="ARBA00022723"/>
    </source>
</evidence>
<dbReference type="InterPro" id="IPR023696">
    <property type="entry name" value="Ureohydrolase_dom_sf"/>
</dbReference>
<dbReference type="SUPFAM" id="SSF52768">
    <property type="entry name" value="Arginase/deacetylase"/>
    <property type="match status" value="1"/>
</dbReference>
<evidence type="ECO:0000256" key="8">
    <source>
        <dbReference type="ARBA" id="ARBA00023211"/>
    </source>
</evidence>
<keyword evidence="7" id="KW-0378">Hydrolase</keyword>
<protein>
    <recommendedName>
        <fullName evidence="4">Arginase</fullName>
        <ecNumber evidence="3">3.5.3.1</ecNumber>
    </recommendedName>
</protein>
<dbReference type="InterPro" id="IPR014033">
    <property type="entry name" value="Arginase"/>
</dbReference>
<comment type="similarity">
    <text evidence="9">Belongs to the arginase family.</text>
</comment>
<dbReference type="GO" id="GO:0005829">
    <property type="term" value="C:cytosol"/>
    <property type="evidence" value="ECO:0007669"/>
    <property type="project" value="TreeGrafter"/>
</dbReference>
<dbReference type="InterPro" id="IPR006035">
    <property type="entry name" value="Ureohydrolase"/>
</dbReference>
<evidence type="ECO:0000256" key="3">
    <source>
        <dbReference type="ARBA" id="ARBA00012168"/>
    </source>
</evidence>
<comment type="pathway">
    <text evidence="2">Nitrogen metabolism; urea cycle; L-ornithine and urea from L-arginine: step 1/1.</text>
</comment>
<sequence>MERPIELIKNRSDIGAGTRGADLGIDAMEIAAINKGSYFFKKYPHIDVPTRNESIYEIEGNTRAKHIKQIYQQCKDLSSIVENSLMGGNFPLVFSGDHSSAIGTVAGIRAKFPNKKLGIIWIDAHADIHSPYTTPSGNMHGMPIAAILGIDNTSAKKNDITPETHAYWEKLKAMVDQSTPIRKEHIVYFGVRDTEEEEDHLIDKLGIKNFRVEEVQKRGINSCLEECQTRLQDCEILYISFDVDSMDSDLVSEGTGTPVPKGFLPSEVQEIINSLLADKRVTCFEIVEVNPLLDKQGNKMAEIAFDILEQAFGLSKTK</sequence>
<dbReference type="KEGG" id="sphe:GFH32_05110"/>
<proteinExistence type="inferred from homology"/>
<dbReference type="Gene3D" id="3.40.800.10">
    <property type="entry name" value="Ureohydrolase domain"/>
    <property type="match status" value="1"/>
</dbReference>
<evidence type="ECO:0000256" key="9">
    <source>
        <dbReference type="PROSITE-ProRule" id="PRU00742"/>
    </source>
</evidence>
<evidence type="ECO:0000256" key="1">
    <source>
        <dbReference type="ARBA" id="ARBA00001936"/>
    </source>
</evidence>
<dbReference type="PRINTS" id="PR00116">
    <property type="entry name" value="ARGINASE"/>
</dbReference>
<reference evidence="10 11" key="1">
    <citation type="submission" date="2019-10" db="EMBL/GenBank/DDBJ databases">
        <authorList>
            <person name="Dong K."/>
        </authorList>
    </citation>
    <scope>NUCLEOTIDE SEQUENCE [LARGE SCALE GENOMIC DNA]</scope>
    <source>
        <strain evidence="11">dk4302</strain>
    </source>
</reference>
<dbReference type="GO" id="GO:0006525">
    <property type="term" value="P:arginine metabolic process"/>
    <property type="evidence" value="ECO:0007669"/>
    <property type="project" value="UniProtKB-KW"/>
</dbReference>
<dbReference type="GO" id="GO:0030145">
    <property type="term" value="F:manganese ion binding"/>
    <property type="evidence" value="ECO:0007669"/>
    <property type="project" value="TreeGrafter"/>
</dbReference>
<evidence type="ECO:0000256" key="7">
    <source>
        <dbReference type="ARBA" id="ARBA00022801"/>
    </source>
</evidence>
<dbReference type="EMBL" id="CP045652">
    <property type="protein sequence ID" value="QGA25738.1"/>
    <property type="molecule type" value="Genomic_DNA"/>
</dbReference>
<name>A0A5Q0QDE1_9SPHI</name>
<dbReference type="GO" id="GO:0004053">
    <property type="term" value="F:arginase activity"/>
    <property type="evidence" value="ECO:0007669"/>
    <property type="project" value="UniProtKB-EC"/>
</dbReference>
<evidence type="ECO:0000256" key="5">
    <source>
        <dbReference type="ARBA" id="ARBA00022503"/>
    </source>
</evidence>
<dbReference type="Pfam" id="PF00491">
    <property type="entry name" value="Arginase"/>
    <property type="match status" value="1"/>
</dbReference>
<dbReference type="RefSeq" id="WP_153510057.1">
    <property type="nucleotide sequence ID" value="NZ_CP045652.1"/>
</dbReference>
<accession>A0A5Q0QDE1</accession>
<dbReference type="PANTHER" id="PTHR43782:SF3">
    <property type="entry name" value="ARGINASE"/>
    <property type="match status" value="1"/>
</dbReference>
<dbReference type="CDD" id="cd09989">
    <property type="entry name" value="Arginase"/>
    <property type="match status" value="1"/>
</dbReference>
<dbReference type="AlphaFoldDB" id="A0A5Q0QDE1"/>
<keyword evidence="8" id="KW-0464">Manganese</keyword>
<keyword evidence="11" id="KW-1185">Reference proteome</keyword>
<evidence type="ECO:0000256" key="2">
    <source>
        <dbReference type="ARBA" id="ARBA00005098"/>
    </source>
</evidence>
<gene>
    <name evidence="10" type="ORF">GFH32_05110</name>
</gene>
<keyword evidence="6" id="KW-0479">Metal-binding</keyword>
<dbReference type="Proteomes" id="UP000326921">
    <property type="component" value="Chromosome"/>
</dbReference>
<comment type="cofactor">
    <cofactor evidence="1">
        <name>Mn(2+)</name>
        <dbReference type="ChEBI" id="CHEBI:29035"/>
    </cofactor>
</comment>
<evidence type="ECO:0000256" key="4">
    <source>
        <dbReference type="ARBA" id="ARBA00018123"/>
    </source>
</evidence>